<evidence type="ECO:0008006" key="3">
    <source>
        <dbReference type="Google" id="ProtNLM"/>
    </source>
</evidence>
<organism evidence="2">
    <name type="scientific">Pyrodinium bahamense</name>
    <dbReference type="NCBI Taxonomy" id="73915"/>
    <lineage>
        <taxon>Eukaryota</taxon>
        <taxon>Sar</taxon>
        <taxon>Alveolata</taxon>
        <taxon>Dinophyceae</taxon>
        <taxon>Gonyaulacales</taxon>
        <taxon>Pyrocystaceae</taxon>
        <taxon>Pyrodinium</taxon>
    </lineage>
</organism>
<feature type="compositionally biased region" description="Low complexity" evidence="1">
    <location>
        <begin position="130"/>
        <end position="153"/>
    </location>
</feature>
<dbReference type="InterPro" id="IPR027417">
    <property type="entry name" value="P-loop_NTPase"/>
</dbReference>
<dbReference type="Gene3D" id="3.40.50.300">
    <property type="entry name" value="P-loop containing nucleotide triphosphate hydrolases"/>
    <property type="match status" value="1"/>
</dbReference>
<name>A0A7S0BAL4_9DINO</name>
<gene>
    <name evidence="2" type="ORF">PBAH0796_LOCUS30659</name>
</gene>
<protein>
    <recommendedName>
        <fullName evidence="3">DNA2/NAM7 helicase-like C-terminal domain-containing protein</fullName>
    </recommendedName>
</protein>
<evidence type="ECO:0000256" key="1">
    <source>
        <dbReference type="SAM" id="MobiDB-lite"/>
    </source>
</evidence>
<feature type="region of interest" description="Disordered" evidence="1">
    <location>
        <begin position="94"/>
        <end position="117"/>
    </location>
</feature>
<dbReference type="AlphaFoldDB" id="A0A7S0BAL4"/>
<dbReference type="EMBL" id="HBEG01050329">
    <property type="protein sequence ID" value="CAD8386971.1"/>
    <property type="molecule type" value="Transcribed_RNA"/>
</dbReference>
<sequence>MNVALTRAKYGLIVCGNAKVLGKQFRSQPSLWVNLLCHYKKYELVVEGALSNLRQCHITFSKPMRLPSKYFARGPIAQEVREEFDKERQGSQFDMDYYRGPANSSGPSNYGPGMVAPPVAPMQAPTKYFSGPSMYSQSLSPSQRSSDRSQGSLERTGKRKGKNLRKQGTLSQGSAYSSQNYAQNLMSQESYTAFDDFGLTSQESQSQTQNTQDL</sequence>
<evidence type="ECO:0000313" key="2">
    <source>
        <dbReference type="EMBL" id="CAD8386971.1"/>
    </source>
</evidence>
<reference evidence="2" key="1">
    <citation type="submission" date="2021-01" db="EMBL/GenBank/DDBJ databases">
        <authorList>
            <person name="Corre E."/>
            <person name="Pelletier E."/>
            <person name="Niang G."/>
            <person name="Scheremetjew M."/>
            <person name="Finn R."/>
            <person name="Kale V."/>
            <person name="Holt S."/>
            <person name="Cochrane G."/>
            <person name="Meng A."/>
            <person name="Brown T."/>
            <person name="Cohen L."/>
        </authorList>
    </citation>
    <scope>NUCLEOTIDE SEQUENCE</scope>
    <source>
        <strain evidence="2">Pbaha01</strain>
    </source>
</reference>
<accession>A0A7S0BAL4</accession>
<feature type="region of interest" description="Disordered" evidence="1">
    <location>
        <begin position="130"/>
        <end position="176"/>
    </location>
</feature>
<proteinExistence type="predicted"/>
<feature type="compositionally biased region" description="Polar residues" evidence="1">
    <location>
        <begin position="166"/>
        <end position="176"/>
    </location>
</feature>